<evidence type="ECO:0000259" key="14">
    <source>
        <dbReference type="Pfam" id="PF08263"/>
    </source>
</evidence>
<dbReference type="EMBL" id="LRBV02000008">
    <property type="status" value="NOT_ANNOTATED_CDS"/>
    <property type="molecule type" value="Genomic_DNA"/>
</dbReference>
<dbReference type="Pfam" id="PF13855">
    <property type="entry name" value="LRR_8"/>
    <property type="match status" value="1"/>
</dbReference>
<proteinExistence type="inferred from homology"/>
<dbReference type="InterPro" id="IPR001611">
    <property type="entry name" value="Leu-rich_rpt"/>
</dbReference>
<evidence type="ECO:0000256" key="5">
    <source>
        <dbReference type="ARBA" id="ARBA00022692"/>
    </source>
</evidence>
<keyword evidence="11" id="KW-0325">Glycoprotein</keyword>
<dbReference type="EnsemblPlants" id="QL08p005411:mrna">
    <property type="protein sequence ID" value="QL08p005411:mrna"/>
    <property type="gene ID" value="QL08p005411"/>
</dbReference>
<dbReference type="Gene3D" id="3.80.10.10">
    <property type="entry name" value="Ribonuclease Inhibitor"/>
    <property type="match status" value="4"/>
</dbReference>
<dbReference type="SUPFAM" id="SSF52058">
    <property type="entry name" value="L domain-like"/>
    <property type="match status" value="3"/>
</dbReference>
<evidence type="ECO:0000256" key="8">
    <source>
        <dbReference type="ARBA" id="ARBA00022989"/>
    </source>
</evidence>
<evidence type="ECO:0000256" key="6">
    <source>
        <dbReference type="ARBA" id="ARBA00022729"/>
    </source>
</evidence>
<dbReference type="OMA" id="FATITHE"/>
<feature type="signal peptide" evidence="13">
    <location>
        <begin position="1"/>
        <end position="26"/>
    </location>
</feature>
<keyword evidence="6 13" id="KW-0732">Signal</keyword>
<accession>A0A7N2M8S0</accession>
<evidence type="ECO:0000313" key="15">
    <source>
        <dbReference type="EnsemblPlants" id="QL08p005411:mrna"/>
    </source>
</evidence>
<dbReference type="Pfam" id="PF08263">
    <property type="entry name" value="LRRNT_2"/>
    <property type="match status" value="1"/>
</dbReference>
<evidence type="ECO:0000256" key="13">
    <source>
        <dbReference type="SAM" id="SignalP"/>
    </source>
</evidence>
<evidence type="ECO:0000256" key="11">
    <source>
        <dbReference type="ARBA" id="ARBA00023180"/>
    </source>
</evidence>
<dbReference type="InterPro" id="IPR046956">
    <property type="entry name" value="RLP23-like"/>
</dbReference>
<keyword evidence="10" id="KW-0675">Receptor</keyword>
<evidence type="ECO:0000256" key="7">
    <source>
        <dbReference type="ARBA" id="ARBA00022737"/>
    </source>
</evidence>
<evidence type="ECO:0000256" key="4">
    <source>
        <dbReference type="ARBA" id="ARBA00022614"/>
    </source>
</evidence>
<dbReference type="PRINTS" id="PR00019">
    <property type="entry name" value="LEURICHRPT"/>
</dbReference>
<reference evidence="15" key="2">
    <citation type="submission" date="2021-01" db="UniProtKB">
        <authorList>
            <consortium name="EnsemblPlants"/>
        </authorList>
    </citation>
    <scope>IDENTIFICATION</scope>
</reference>
<comment type="similarity">
    <text evidence="2">Belongs to the RLP family.</text>
</comment>
<organism evidence="15 16">
    <name type="scientific">Quercus lobata</name>
    <name type="common">Valley oak</name>
    <dbReference type="NCBI Taxonomy" id="97700"/>
    <lineage>
        <taxon>Eukaryota</taxon>
        <taxon>Viridiplantae</taxon>
        <taxon>Streptophyta</taxon>
        <taxon>Embryophyta</taxon>
        <taxon>Tracheophyta</taxon>
        <taxon>Spermatophyta</taxon>
        <taxon>Magnoliopsida</taxon>
        <taxon>eudicotyledons</taxon>
        <taxon>Gunneridae</taxon>
        <taxon>Pentapetalae</taxon>
        <taxon>rosids</taxon>
        <taxon>fabids</taxon>
        <taxon>Fagales</taxon>
        <taxon>Fagaceae</taxon>
        <taxon>Quercus</taxon>
    </lineage>
</organism>
<keyword evidence="8 12" id="KW-1133">Transmembrane helix</keyword>
<dbReference type="AlphaFoldDB" id="A0A7N2M8S0"/>
<dbReference type="InParanoid" id="A0A7N2M8S0"/>
<name>A0A7N2M8S0_QUELO</name>
<keyword evidence="3" id="KW-1003">Cell membrane</keyword>
<evidence type="ECO:0000313" key="16">
    <source>
        <dbReference type="Proteomes" id="UP000594261"/>
    </source>
</evidence>
<protein>
    <recommendedName>
        <fullName evidence="14">Leucine-rich repeat-containing N-terminal plant-type domain-containing protein</fullName>
    </recommendedName>
</protein>
<dbReference type="PANTHER" id="PTHR48061">
    <property type="entry name" value="LEUCINE-RICH REPEAT RECEPTOR PROTEIN KINASE EMS1-LIKE-RELATED"/>
    <property type="match status" value="1"/>
</dbReference>
<dbReference type="FunFam" id="3.80.10.10:FF:000095">
    <property type="entry name" value="LRR receptor-like serine/threonine-protein kinase GSO1"/>
    <property type="match status" value="2"/>
</dbReference>
<sequence>MMRSLILLSQLFFYLLLFLYSQLTSSSSSVPLCSQDQSFALLQFKQLFSFSNDVSFNCDEVGLHYYPKMESWKEGTDCCSWDGVTCDRMKGDVIGLDLSCSWLCGTIPFNSSLFLLPHLQWLNLASNNFNYSSISSRFGQFARLKHLDLSHSMFSGKVPLEISQLSQLASLDLSDYNSYLKLEASVVKRLVQNLTKLRELHLENVEMSSISLSSFMNLSSALTSITLNNCLLRGKLPDHIFRLPNLRELILTDNPELTWSFPMVNWSTPLRYLDVSRTIYSGVLPKSIGKMKFIQHLFMSECKFNGSIPAWLGNLTQLIDLDLSINNFSGEMPSSISNLFVLSYFDLRSNNIQGALPIWLGNLTRVTEIFFGTNNFTGQIPSSLSNLKNLTFLGLRYNNIGGRIPNCFANLTKLTAIHLSYNQLTGQFAEFQFSDSLEFLSLDNNRLYGSIPKSISNLVNLSFLDISSNDLNGTVDFNMFKKLKTLLYLNFRANLLHGVLPVPPSSMRNFLISNNRLSGEIPSSICNVTSIEILDISYNSLSGTIPSCLGNFSNSLVVMDLRRNNIYGTMPETFAEGNTLRTLVFNGNQLEGLLPKSLVNCKYLEVLDIGNNKINDSFPYWLEDLPVLQVLILRSNKFNGQLDNFKTKSSFSLLRIIDLSHNEFSGSLPTNFFKGLKAIKTTKESEGEVKYMEQGYYQDSVIVAMKGQSFVLERILTIFTTIDLSSNKFHGKIPEVIGMLNFLRGLNLSHNRLIGHIPSSLGLLSVLESLDLSSNRLNGEIPMQLTSLTFLAVLNLSQNQLMGPIPQGKQFGTFQNNSYGGNLGLCGFPLSKNCGIDERPPPPIFQEDNNPMFMSGFGWEAVLLGYGCGLVFGIAMGYFMFKIGKPQCLLGLIEENRPRKLKMPSNQRSRGSRNYSI</sequence>
<reference evidence="15 16" key="1">
    <citation type="journal article" date="2016" name="G3 (Bethesda)">
        <title>First Draft Assembly and Annotation of the Genome of a California Endemic Oak Quercus lobata Nee (Fagaceae).</title>
        <authorList>
            <person name="Sork V.L."/>
            <person name="Fitz-Gibbon S.T."/>
            <person name="Puiu D."/>
            <person name="Crepeau M."/>
            <person name="Gugger P.F."/>
            <person name="Sherman R."/>
            <person name="Stevens K."/>
            <person name="Langley C.H."/>
            <person name="Pellegrini M."/>
            <person name="Salzberg S.L."/>
        </authorList>
    </citation>
    <scope>NUCLEOTIDE SEQUENCE [LARGE SCALE GENOMIC DNA]</scope>
    <source>
        <strain evidence="15 16">cv. SW786</strain>
    </source>
</reference>
<dbReference type="InterPro" id="IPR003591">
    <property type="entry name" value="Leu-rich_rpt_typical-subtyp"/>
</dbReference>
<keyword evidence="5 12" id="KW-0812">Transmembrane</keyword>
<evidence type="ECO:0000256" key="10">
    <source>
        <dbReference type="ARBA" id="ARBA00023170"/>
    </source>
</evidence>
<feature type="transmembrane region" description="Helical" evidence="12">
    <location>
        <begin position="857"/>
        <end position="881"/>
    </location>
</feature>
<evidence type="ECO:0000256" key="1">
    <source>
        <dbReference type="ARBA" id="ARBA00004251"/>
    </source>
</evidence>
<dbReference type="PROSITE" id="PS51450">
    <property type="entry name" value="LRR"/>
    <property type="match status" value="1"/>
</dbReference>
<dbReference type="InterPro" id="IPR032675">
    <property type="entry name" value="LRR_dom_sf"/>
</dbReference>
<evidence type="ECO:0000256" key="2">
    <source>
        <dbReference type="ARBA" id="ARBA00009592"/>
    </source>
</evidence>
<dbReference type="SMART" id="SM00369">
    <property type="entry name" value="LRR_TYP"/>
    <property type="match status" value="8"/>
</dbReference>
<evidence type="ECO:0000256" key="3">
    <source>
        <dbReference type="ARBA" id="ARBA00022475"/>
    </source>
</evidence>
<evidence type="ECO:0000256" key="9">
    <source>
        <dbReference type="ARBA" id="ARBA00023136"/>
    </source>
</evidence>
<dbReference type="GO" id="GO:0005886">
    <property type="term" value="C:plasma membrane"/>
    <property type="evidence" value="ECO:0007669"/>
    <property type="project" value="UniProtKB-SubCell"/>
</dbReference>
<feature type="domain" description="Leucine-rich repeat-containing N-terminal plant-type" evidence="14">
    <location>
        <begin position="35"/>
        <end position="87"/>
    </location>
</feature>
<dbReference type="InterPro" id="IPR013210">
    <property type="entry name" value="LRR_N_plant-typ"/>
</dbReference>
<keyword evidence="9 12" id="KW-0472">Membrane</keyword>
<keyword evidence="7" id="KW-0677">Repeat</keyword>
<evidence type="ECO:0000256" key="12">
    <source>
        <dbReference type="SAM" id="Phobius"/>
    </source>
</evidence>
<dbReference type="Gramene" id="QL08p005411:mrna">
    <property type="protein sequence ID" value="QL08p005411:mrna"/>
    <property type="gene ID" value="QL08p005411"/>
</dbReference>
<keyword evidence="16" id="KW-1185">Reference proteome</keyword>
<keyword evidence="4" id="KW-0433">Leucine-rich repeat</keyword>
<comment type="subcellular location">
    <subcellularLocation>
        <location evidence="1">Cell membrane</location>
        <topology evidence="1">Single-pass type I membrane protein</topology>
    </subcellularLocation>
</comment>
<feature type="chain" id="PRO_5029527872" description="Leucine-rich repeat-containing N-terminal plant-type domain-containing protein" evidence="13">
    <location>
        <begin position="27"/>
        <end position="917"/>
    </location>
</feature>
<dbReference type="PANTHER" id="PTHR48061:SF46">
    <property type="entry name" value="LEUCINE-RICH REPEAT-CONTAINING N-TERMINAL PLANT-TYPE DOMAIN-CONTAINING PROTEIN"/>
    <property type="match status" value="1"/>
</dbReference>
<dbReference type="FunFam" id="3.80.10.10:FF:000111">
    <property type="entry name" value="LRR receptor-like serine/threonine-protein kinase ERECTA"/>
    <property type="match status" value="1"/>
</dbReference>
<dbReference type="Pfam" id="PF00560">
    <property type="entry name" value="LRR_1"/>
    <property type="match status" value="10"/>
</dbReference>
<dbReference type="Proteomes" id="UP000594261">
    <property type="component" value="Chromosome 8"/>
</dbReference>